<dbReference type="PROSITE" id="PS52016">
    <property type="entry name" value="TONB_DEPENDENT_REC_3"/>
    <property type="match status" value="1"/>
</dbReference>
<feature type="chain" id="PRO_5003686583" evidence="11">
    <location>
        <begin position="22"/>
        <end position="748"/>
    </location>
</feature>
<accession>I4B7J6</accession>
<keyword evidence="8 9" id="KW-0998">Cell outer membrane</keyword>
<dbReference type="KEGG" id="tpx:Turpa_2613"/>
<evidence type="ECO:0000256" key="11">
    <source>
        <dbReference type="SAM" id="SignalP"/>
    </source>
</evidence>
<evidence type="ECO:0000256" key="4">
    <source>
        <dbReference type="ARBA" id="ARBA00022692"/>
    </source>
</evidence>
<evidence type="ECO:0000259" key="13">
    <source>
        <dbReference type="Pfam" id="PF07715"/>
    </source>
</evidence>
<evidence type="ECO:0000256" key="1">
    <source>
        <dbReference type="ARBA" id="ARBA00004571"/>
    </source>
</evidence>
<dbReference type="PATRIC" id="fig|869212.3.peg.2634"/>
<dbReference type="Pfam" id="PF00593">
    <property type="entry name" value="TonB_dep_Rec_b-barrel"/>
    <property type="match status" value="1"/>
</dbReference>
<evidence type="ECO:0000313" key="14">
    <source>
        <dbReference type="EMBL" id="AFM13253.1"/>
    </source>
</evidence>
<dbReference type="PANTHER" id="PTHR30442:SF0">
    <property type="entry name" value="FE(3+) DICITRATE TRANSPORT PROTEIN FECA"/>
    <property type="match status" value="1"/>
</dbReference>
<name>I4B7J6_TURPD</name>
<dbReference type="CDD" id="cd01347">
    <property type="entry name" value="ligand_gated_channel"/>
    <property type="match status" value="1"/>
</dbReference>
<feature type="domain" description="TonB-dependent receptor-like beta-barrel" evidence="12">
    <location>
        <begin position="262"/>
        <end position="719"/>
    </location>
</feature>
<keyword evidence="6 10" id="KW-0798">TonB box</keyword>
<protein>
    <submittedName>
        <fullName evidence="14">TonB-dependent receptor</fullName>
    </submittedName>
</protein>
<keyword evidence="7 9" id="KW-0472">Membrane</keyword>
<dbReference type="Gene3D" id="2.40.170.20">
    <property type="entry name" value="TonB-dependent receptor, beta-barrel domain"/>
    <property type="match status" value="1"/>
</dbReference>
<keyword evidence="15" id="KW-1185">Reference proteome</keyword>
<dbReference type="InterPro" id="IPR036942">
    <property type="entry name" value="Beta-barrel_TonB_sf"/>
</dbReference>
<dbReference type="InterPro" id="IPR012910">
    <property type="entry name" value="Plug_dom"/>
</dbReference>
<dbReference type="STRING" id="869212.Turpa_2613"/>
<proteinExistence type="inferred from homology"/>
<keyword evidence="2 9" id="KW-0813">Transport</keyword>
<gene>
    <name evidence="14" type="ordered locus">Turpa_2613</name>
</gene>
<dbReference type="PANTHER" id="PTHR30442">
    <property type="entry name" value="IRON III DICITRATE TRANSPORT PROTEIN FECA"/>
    <property type="match status" value="1"/>
</dbReference>
<evidence type="ECO:0000256" key="6">
    <source>
        <dbReference type="ARBA" id="ARBA00023077"/>
    </source>
</evidence>
<evidence type="ECO:0000256" key="10">
    <source>
        <dbReference type="RuleBase" id="RU003357"/>
    </source>
</evidence>
<dbReference type="RefSeq" id="WP_014803758.1">
    <property type="nucleotide sequence ID" value="NC_018020.1"/>
</dbReference>
<dbReference type="Pfam" id="PF07715">
    <property type="entry name" value="Plug"/>
    <property type="match status" value="1"/>
</dbReference>
<comment type="similarity">
    <text evidence="9 10">Belongs to the TonB-dependent receptor family.</text>
</comment>
<dbReference type="InterPro" id="IPR010917">
    <property type="entry name" value="TonB_rcpt_CS"/>
</dbReference>
<dbReference type="SUPFAM" id="SSF56935">
    <property type="entry name" value="Porins"/>
    <property type="match status" value="1"/>
</dbReference>
<dbReference type="PROSITE" id="PS01156">
    <property type="entry name" value="TONB_DEPENDENT_REC_2"/>
    <property type="match status" value="1"/>
</dbReference>
<evidence type="ECO:0000256" key="2">
    <source>
        <dbReference type="ARBA" id="ARBA00022448"/>
    </source>
</evidence>
<organism evidence="14 15">
    <name type="scientific">Turneriella parva (strain ATCC BAA-1111 / DSM 21527 / NCTC 11395 / H)</name>
    <name type="common">Leptospira parva</name>
    <dbReference type="NCBI Taxonomy" id="869212"/>
    <lineage>
        <taxon>Bacteria</taxon>
        <taxon>Pseudomonadati</taxon>
        <taxon>Spirochaetota</taxon>
        <taxon>Spirochaetia</taxon>
        <taxon>Leptospirales</taxon>
        <taxon>Leptospiraceae</taxon>
        <taxon>Turneriella</taxon>
    </lineage>
</organism>
<dbReference type="InterPro" id="IPR000531">
    <property type="entry name" value="Beta-barrel_TonB"/>
</dbReference>
<keyword evidence="14" id="KW-0675">Receptor</keyword>
<feature type="domain" description="TonB-dependent receptor plug" evidence="13">
    <location>
        <begin position="74"/>
        <end position="183"/>
    </location>
</feature>
<evidence type="ECO:0000256" key="8">
    <source>
        <dbReference type="ARBA" id="ARBA00023237"/>
    </source>
</evidence>
<dbReference type="GO" id="GO:0033214">
    <property type="term" value="P:siderophore-iron import into cell"/>
    <property type="evidence" value="ECO:0007669"/>
    <property type="project" value="TreeGrafter"/>
</dbReference>
<evidence type="ECO:0000313" key="15">
    <source>
        <dbReference type="Proteomes" id="UP000006048"/>
    </source>
</evidence>
<dbReference type="HOGENOM" id="CLU_008287_17_0_12"/>
<dbReference type="EMBL" id="CP002959">
    <property type="protein sequence ID" value="AFM13253.1"/>
    <property type="molecule type" value="Genomic_DNA"/>
</dbReference>
<dbReference type="GO" id="GO:0009279">
    <property type="term" value="C:cell outer membrane"/>
    <property type="evidence" value="ECO:0007669"/>
    <property type="project" value="UniProtKB-SubCell"/>
</dbReference>
<evidence type="ECO:0000256" key="9">
    <source>
        <dbReference type="PROSITE-ProRule" id="PRU01360"/>
    </source>
</evidence>
<reference evidence="14 15" key="1">
    <citation type="submission" date="2012-06" db="EMBL/GenBank/DDBJ databases">
        <title>The complete chromosome of genome of Turneriella parva DSM 21527.</title>
        <authorList>
            <consortium name="US DOE Joint Genome Institute (JGI-PGF)"/>
            <person name="Lucas S."/>
            <person name="Han J."/>
            <person name="Lapidus A."/>
            <person name="Bruce D."/>
            <person name="Goodwin L."/>
            <person name="Pitluck S."/>
            <person name="Peters L."/>
            <person name="Kyrpides N."/>
            <person name="Mavromatis K."/>
            <person name="Ivanova N."/>
            <person name="Mikhailova N."/>
            <person name="Chertkov O."/>
            <person name="Detter J.C."/>
            <person name="Tapia R."/>
            <person name="Han C."/>
            <person name="Land M."/>
            <person name="Hauser L."/>
            <person name="Markowitz V."/>
            <person name="Cheng J.-F."/>
            <person name="Hugenholtz P."/>
            <person name="Woyke T."/>
            <person name="Wu D."/>
            <person name="Gronow S."/>
            <person name="Wellnitz S."/>
            <person name="Brambilla E."/>
            <person name="Klenk H.-P."/>
            <person name="Eisen J.A."/>
        </authorList>
    </citation>
    <scope>NUCLEOTIDE SEQUENCE [LARGE SCALE GENOMIC DNA]</scope>
    <source>
        <strain evidence="15">ATCC BAA-1111 / DSM 21527 / NCTC 11395 / H</strain>
    </source>
</reference>
<keyword evidence="4 9" id="KW-0812">Transmembrane</keyword>
<keyword evidence="5 11" id="KW-0732">Signal</keyword>
<evidence type="ECO:0000256" key="5">
    <source>
        <dbReference type="ARBA" id="ARBA00022729"/>
    </source>
</evidence>
<evidence type="ECO:0000259" key="12">
    <source>
        <dbReference type="Pfam" id="PF00593"/>
    </source>
</evidence>
<feature type="signal peptide" evidence="11">
    <location>
        <begin position="1"/>
        <end position="21"/>
    </location>
</feature>
<evidence type="ECO:0000256" key="3">
    <source>
        <dbReference type="ARBA" id="ARBA00022452"/>
    </source>
</evidence>
<sequence>MRKILIIVLVGMLPGALIAQAKPARAAAKTAAEPAANLPAAPATLPAPEATKASATTVKTLPAVKVIGEEENLANIPGSGQVIEKKDLESARVFTTTEALRKVSGLNVRDEEGFSLRPNIGIRGLNPTRSTKVLLLEDGIPLSYAPYGDNASYYHPPLERFERIEVLKGAGQLRFGPQTVGGVVNYITPNPPKDPGGKITLTGGNRSYFNGHLSYGGFWGNAGFQVDYTRKQGQGARDNTFSTINDLNLKNVLLAGDKHTLTTKANVYTEDSRVTYSGLTQSEFEQDARQNPFKNDQMTAKRLGGSVQHAWQITPATELVTSLYGAYFTRDWWRQSSNSGQRPNDSADAVNCGGMANLNTTCGNEGRLRNYYTYGVEPRLKSSYNLLGEKQEFNVGLRAHYEIQDRKQMNGDFPLSRTAGTSTNGGLVENNLRLTDAYSGFVDHIFKYKDVSVTPGVRVEHIRLARTNRQIQTVENGGQGVQGNTNLTEVIPGVGLNFNPIDRTTFFAGVHKGFSPPRVEDIINNTTGLSVELSPERSVNYEAGVRTKIIQGISAEATYFRMDFSNQIVAASVAGGAGATLTNGGKTLQQGGEFDLKLATGELLKMKHNFYLITAYTWLPTARFEGTRFSGTTSVSGNRLPYTPEHSITTSVGYSHPIGLDMRIEQVFVGAMLADELNTETPTANGQAGRIPEYAIYNAAINYTYEPWGATLFFTAKNLTDKMYIADRTRGILPGTPRLFQAGVTVKF</sequence>
<dbReference type="AlphaFoldDB" id="I4B7J6"/>
<dbReference type="InterPro" id="IPR039426">
    <property type="entry name" value="TonB-dep_rcpt-like"/>
</dbReference>
<dbReference type="InterPro" id="IPR037066">
    <property type="entry name" value="Plug_dom_sf"/>
</dbReference>
<comment type="subcellular location">
    <subcellularLocation>
        <location evidence="1 9">Cell outer membrane</location>
        <topology evidence="1 9">Multi-pass membrane protein</topology>
    </subcellularLocation>
</comment>
<dbReference type="Gene3D" id="2.170.130.10">
    <property type="entry name" value="TonB-dependent receptor, plug domain"/>
    <property type="match status" value="1"/>
</dbReference>
<evidence type="ECO:0000256" key="7">
    <source>
        <dbReference type="ARBA" id="ARBA00023136"/>
    </source>
</evidence>
<dbReference type="Proteomes" id="UP000006048">
    <property type="component" value="Chromosome"/>
</dbReference>
<keyword evidence="3 9" id="KW-1134">Transmembrane beta strand</keyword>